<evidence type="ECO:0000313" key="2">
    <source>
        <dbReference type="EMBL" id="MEE6188319.1"/>
    </source>
</evidence>
<feature type="transmembrane region" description="Helical" evidence="1">
    <location>
        <begin position="95"/>
        <end position="114"/>
    </location>
</feature>
<sequence>MAPVMKGIKEILNILDSIGPVVATLLLFINRKKLSREMYPIMFFCIIQLCCNTIATIIEKVFDGNNYWVYKINATTSFLCLSYLFLKKLFQISNIAFSLFLFVYAVINMLLLFQGDGISQFNSTSAAIESLAIVSFCLYFFYARLINTSEEISIPETSIFWCIVGIFTYYAGAFFIFISYKYLIHSDSATVGILWRFHNILLFICCAYISYGVLCKNYRTILS</sequence>
<organism evidence="2 3">
    <name type="scientific">Niabella digestorum</name>
    <dbReference type="NCBI Taxonomy" id="3117701"/>
    <lineage>
        <taxon>Bacteria</taxon>
        <taxon>Pseudomonadati</taxon>
        <taxon>Bacteroidota</taxon>
        <taxon>Chitinophagia</taxon>
        <taxon>Chitinophagales</taxon>
        <taxon>Chitinophagaceae</taxon>
        <taxon>Niabella</taxon>
    </lineage>
</organism>
<keyword evidence="1" id="KW-0472">Membrane</keyword>
<evidence type="ECO:0000313" key="3">
    <source>
        <dbReference type="Proteomes" id="UP001357452"/>
    </source>
</evidence>
<protein>
    <submittedName>
        <fullName evidence="2">Uncharacterized protein</fullName>
    </submittedName>
</protein>
<keyword evidence="3" id="KW-1185">Reference proteome</keyword>
<dbReference type="Proteomes" id="UP001357452">
    <property type="component" value="Unassembled WGS sequence"/>
</dbReference>
<feature type="transmembrane region" description="Helical" evidence="1">
    <location>
        <begin position="12"/>
        <end position="29"/>
    </location>
</feature>
<feature type="transmembrane region" description="Helical" evidence="1">
    <location>
        <begin position="126"/>
        <end position="146"/>
    </location>
</feature>
<feature type="transmembrane region" description="Helical" evidence="1">
    <location>
        <begin position="195"/>
        <end position="214"/>
    </location>
</feature>
<feature type="transmembrane region" description="Helical" evidence="1">
    <location>
        <begin position="68"/>
        <end position="86"/>
    </location>
</feature>
<evidence type="ECO:0000256" key="1">
    <source>
        <dbReference type="SAM" id="Phobius"/>
    </source>
</evidence>
<feature type="transmembrane region" description="Helical" evidence="1">
    <location>
        <begin position="158"/>
        <end position="183"/>
    </location>
</feature>
<accession>A0ABU7RJY1</accession>
<proteinExistence type="predicted"/>
<comment type="caution">
    <text evidence="2">The sequence shown here is derived from an EMBL/GenBank/DDBJ whole genome shotgun (WGS) entry which is preliminary data.</text>
</comment>
<reference evidence="2 3" key="1">
    <citation type="submission" date="2024-01" db="EMBL/GenBank/DDBJ databases">
        <title>Niabella digestum sp. nov., isolated from waste digestion system.</title>
        <authorList>
            <person name="Zhang L."/>
        </authorList>
    </citation>
    <scope>NUCLEOTIDE SEQUENCE [LARGE SCALE GENOMIC DNA]</scope>
    <source>
        <strain evidence="2 3">A18</strain>
    </source>
</reference>
<keyword evidence="1" id="KW-1133">Transmembrane helix</keyword>
<gene>
    <name evidence="2" type="ORF">V2H41_13645</name>
</gene>
<keyword evidence="1" id="KW-0812">Transmembrane</keyword>
<name>A0ABU7RJY1_9BACT</name>
<feature type="transmembrane region" description="Helical" evidence="1">
    <location>
        <begin position="41"/>
        <end position="62"/>
    </location>
</feature>
<dbReference type="EMBL" id="JAZGLY010000011">
    <property type="protein sequence ID" value="MEE6188319.1"/>
    <property type="molecule type" value="Genomic_DNA"/>
</dbReference>